<name>A0A1I7WWS5_HETBA</name>
<accession>A0A1I7WWS5</accession>
<dbReference type="AlphaFoldDB" id="A0A1I7WWS5"/>
<evidence type="ECO:0000313" key="2">
    <source>
        <dbReference type="WBParaSite" id="Hba_09635"/>
    </source>
</evidence>
<proteinExistence type="predicted"/>
<organism evidence="1 2">
    <name type="scientific">Heterorhabditis bacteriophora</name>
    <name type="common">Entomopathogenic nematode worm</name>
    <dbReference type="NCBI Taxonomy" id="37862"/>
    <lineage>
        <taxon>Eukaryota</taxon>
        <taxon>Metazoa</taxon>
        <taxon>Ecdysozoa</taxon>
        <taxon>Nematoda</taxon>
        <taxon>Chromadorea</taxon>
        <taxon>Rhabditida</taxon>
        <taxon>Rhabditina</taxon>
        <taxon>Rhabditomorpha</taxon>
        <taxon>Strongyloidea</taxon>
        <taxon>Heterorhabditidae</taxon>
        <taxon>Heterorhabditis</taxon>
    </lineage>
</organism>
<evidence type="ECO:0000313" key="1">
    <source>
        <dbReference type="Proteomes" id="UP000095283"/>
    </source>
</evidence>
<keyword evidence="1" id="KW-1185">Reference proteome</keyword>
<reference evidence="2" key="1">
    <citation type="submission" date="2016-11" db="UniProtKB">
        <authorList>
            <consortium name="WormBaseParasite"/>
        </authorList>
    </citation>
    <scope>IDENTIFICATION</scope>
</reference>
<dbReference type="Proteomes" id="UP000095283">
    <property type="component" value="Unplaced"/>
</dbReference>
<sequence length="23" mass="2762">MGLTHNKRGLINYRIKYTNNKNI</sequence>
<dbReference type="WBParaSite" id="Hba_09635">
    <property type="protein sequence ID" value="Hba_09635"/>
    <property type="gene ID" value="Hba_09635"/>
</dbReference>
<protein>
    <submittedName>
        <fullName evidence="2">Uncharacterized protein</fullName>
    </submittedName>
</protein>